<dbReference type="PRINTS" id="PR00080">
    <property type="entry name" value="SDRFAMILY"/>
</dbReference>
<sequence length="307" mass="32930">MPPPRGTPNVLEGPGDYTMTQKVFNDTYPFIDPTKANLTGKSVLITGASKGLGQQIEISFAKAGASHIAMGARSSLTTTSSLIKSSALAAGHPEPQILPLNLDIASRTSVSAAAELISKGFSGKLDILINNAGMMSSNDLIGSSTPETWWDETMNVNLQGTYLMTGSFLPLLLASSTKTLINISSVGAHLVNPTLSAYQISKLAVLRLTEFVAAEYADQGLVAIAVHPGNILTDIVGNGEGMNEELKAAFTETPRLCADTLAFLCQEQREWLSGRYVNCTWDLEELVSEEKKKEIVERDKLKVKLVV</sequence>
<evidence type="ECO:0000256" key="2">
    <source>
        <dbReference type="ARBA" id="ARBA00023002"/>
    </source>
</evidence>
<reference evidence="4 6" key="1">
    <citation type="submission" date="2015-10" db="EMBL/GenBank/DDBJ databases">
        <title>The cercosporin biosynthetic gene cluster was horizontally transferred to several fungal lineages and shown to be expanded in Cercospora beticola based on microsynteny with recipient genomes.</title>
        <authorList>
            <person name="De Jonge R."/>
            <person name="Ebert M.K."/>
            <person name="Suttle J.C."/>
            <person name="Jurick Ii W.M."/>
            <person name="Secor G.A."/>
            <person name="Thomma B.P."/>
            <person name="Van De Peer Y."/>
            <person name="Bolton M.D."/>
        </authorList>
    </citation>
    <scope>NUCLEOTIDE SEQUENCE [LARGE SCALE GENOMIC DNA]</scope>
    <source>
        <strain evidence="4 6">09-40</strain>
    </source>
</reference>
<comment type="similarity">
    <text evidence="1 3">Belongs to the short-chain dehydrogenases/reductases (SDR) family.</text>
</comment>
<dbReference type="Pfam" id="PF00106">
    <property type="entry name" value="adh_short"/>
    <property type="match status" value="1"/>
</dbReference>
<gene>
    <name evidence="4" type="ORF">CB0940_04281</name>
    <name evidence="5" type="ORF">RHO25_006131</name>
</gene>
<dbReference type="SUPFAM" id="SSF51735">
    <property type="entry name" value="NAD(P)-binding Rossmann-fold domains"/>
    <property type="match status" value="1"/>
</dbReference>
<dbReference type="OrthoDB" id="1933717at2759"/>
<reference evidence="5 7" key="2">
    <citation type="submission" date="2023-09" db="EMBL/GenBank/DDBJ databases">
        <title>Complete-Gapless Cercospora beticola genome.</title>
        <authorList>
            <person name="Wyatt N.A."/>
            <person name="Spanner R.E."/>
            <person name="Bolton M.D."/>
        </authorList>
    </citation>
    <scope>NUCLEOTIDE SEQUENCE [LARGE SCALE GENOMIC DNA]</scope>
    <source>
        <strain evidence="5">Cb09-40</strain>
    </source>
</reference>
<evidence type="ECO:0000313" key="5">
    <source>
        <dbReference type="EMBL" id="WPB01505.1"/>
    </source>
</evidence>
<dbReference type="PRINTS" id="PR00081">
    <property type="entry name" value="GDHRDH"/>
</dbReference>
<dbReference type="Proteomes" id="UP000230605">
    <property type="component" value="Chromosome 4"/>
</dbReference>
<accession>A0A2G5HJ90</accession>
<dbReference type="EMBL" id="LKMD01000105">
    <property type="protein sequence ID" value="PIA92624.1"/>
    <property type="molecule type" value="Genomic_DNA"/>
</dbReference>
<protein>
    <submittedName>
        <fullName evidence="4">3-oxoacyl-[acyl-carrier-protein] reductase FabG</fullName>
    </submittedName>
</protein>
<evidence type="ECO:0000313" key="6">
    <source>
        <dbReference type="Proteomes" id="UP000230605"/>
    </source>
</evidence>
<dbReference type="GO" id="GO:0016616">
    <property type="term" value="F:oxidoreductase activity, acting on the CH-OH group of donors, NAD or NADP as acceptor"/>
    <property type="evidence" value="ECO:0007669"/>
    <property type="project" value="TreeGrafter"/>
</dbReference>
<dbReference type="InterPro" id="IPR036291">
    <property type="entry name" value="NAD(P)-bd_dom_sf"/>
</dbReference>
<evidence type="ECO:0000313" key="7">
    <source>
        <dbReference type="Proteomes" id="UP001302367"/>
    </source>
</evidence>
<dbReference type="InterPro" id="IPR002347">
    <property type="entry name" value="SDR_fam"/>
</dbReference>
<organism evidence="4 6">
    <name type="scientific">Cercospora beticola</name>
    <name type="common">Sugarbeet leaf spot fungus</name>
    <dbReference type="NCBI Taxonomy" id="122368"/>
    <lineage>
        <taxon>Eukaryota</taxon>
        <taxon>Fungi</taxon>
        <taxon>Dikarya</taxon>
        <taxon>Ascomycota</taxon>
        <taxon>Pezizomycotina</taxon>
        <taxon>Dothideomycetes</taxon>
        <taxon>Dothideomycetidae</taxon>
        <taxon>Mycosphaerellales</taxon>
        <taxon>Mycosphaerellaceae</taxon>
        <taxon>Cercospora</taxon>
    </lineage>
</organism>
<dbReference type="EMBL" id="CP134187">
    <property type="protein sequence ID" value="WPB01505.1"/>
    <property type="molecule type" value="Genomic_DNA"/>
</dbReference>
<evidence type="ECO:0000256" key="3">
    <source>
        <dbReference type="RuleBase" id="RU000363"/>
    </source>
</evidence>
<dbReference type="PANTHER" id="PTHR42760">
    <property type="entry name" value="SHORT-CHAIN DEHYDROGENASES/REDUCTASES FAMILY MEMBER"/>
    <property type="match status" value="1"/>
</dbReference>
<proteinExistence type="inferred from homology"/>
<dbReference type="AlphaFoldDB" id="A0A2G5HJ90"/>
<keyword evidence="7" id="KW-1185">Reference proteome</keyword>
<dbReference type="Proteomes" id="UP001302367">
    <property type="component" value="Chromosome 4"/>
</dbReference>
<evidence type="ECO:0000313" key="4">
    <source>
        <dbReference type="EMBL" id="PIA92624.1"/>
    </source>
</evidence>
<dbReference type="CDD" id="cd05233">
    <property type="entry name" value="SDR_c"/>
    <property type="match status" value="1"/>
</dbReference>
<dbReference type="PANTHER" id="PTHR42760:SF37">
    <property type="entry name" value="CLAVALDEHYDE DEHYDROGENASE"/>
    <property type="match status" value="1"/>
</dbReference>
<dbReference type="Gene3D" id="3.40.50.720">
    <property type="entry name" value="NAD(P)-binding Rossmann-like Domain"/>
    <property type="match status" value="1"/>
</dbReference>
<name>A0A2G5HJ90_CERBT</name>
<keyword evidence="2" id="KW-0560">Oxidoreductase</keyword>
<evidence type="ECO:0000256" key="1">
    <source>
        <dbReference type="ARBA" id="ARBA00006484"/>
    </source>
</evidence>